<feature type="region of interest" description="Disordered" evidence="3">
    <location>
        <begin position="230"/>
        <end position="249"/>
    </location>
</feature>
<keyword evidence="2" id="KW-0677">Repeat</keyword>
<dbReference type="PANTHER" id="PTHR37350">
    <property type="entry name" value="PROTEIN GAPT"/>
    <property type="match status" value="1"/>
</dbReference>
<evidence type="ECO:0000256" key="1">
    <source>
        <dbReference type="ARBA" id="ARBA00022614"/>
    </source>
</evidence>
<comment type="caution">
    <text evidence="6">The sequence shown here is derived from an EMBL/GenBank/DDBJ whole genome shotgun (WGS) entry which is preliminary data.</text>
</comment>
<dbReference type="AlphaFoldDB" id="A0A6G1A401"/>
<dbReference type="GO" id="GO:0001782">
    <property type="term" value="P:B cell homeostasis"/>
    <property type="evidence" value="ECO:0007669"/>
    <property type="project" value="TreeGrafter"/>
</dbReference>
<evidence type="ECO:0000256" key="2">
    <source>
        <dbReference type="ARBA" id="ARBA00022737"/>
    </source>
</evidence>
<evidence type="ECO:0000256" key="4">
    <source>
        <dbReference type="SAM" id="Phobius"/>
    </source>
</evidence>
<dbReference type="InterPro" id="IPR021082">
    <property type="entry name" value="Protein_GAPT"/>
</dbReference>
<gene>
    <name evidence="6" type="primary">Gapt</name>
    <name evidence="6" type="ORF">FOF47_R00982</name>
</gene>
<keyword evidence="5" id="KW-0732">Signal</keyword>
<keyword evidence="4" id="KW-0812">Transmembrane</keyword>
<keyword evidence="1" id="KW-0433">Leucine-rich repeat</keyword>
<dbReference type="InterPro" id="IPR003591">
    <property type="entry name" value="Leu-rich_rpt_typical-subtyp"/>
</dbReference>
<feature type="non-terminal residue" evidence="6">
    <location>
        <position position="286"/>
    </location>
</feature>
<dbReference type="Pfam" id="PF11770">
    <property type="entry name" value="GAPT"/>
    <property type="match status" value="1"/>
</dbReference>
<evidence type="ECO:0000313" key="7">
    <source>
        <dbReference type="Proteomes" id="UP000475037"/>
    </source>
</evidence>
<keyword evidence="4" id="KW-1133">Transmembrane helix</keyword>
<feature type="transmembrane region" description="Helical" evidence="4">
    <location>
        <begin position="140"/>
        <end position="163"/>
    </location>
</feature>
<dbReference type="InterPro" id="IPR032675">
    <property type="entry name" value="LRR_dom_sf"/>
</dbReference>
<keyword evidence="7" id="KW-1185">Reference proteome</keyword>
<evidence type="ECO:0000313" key="6">
    <source>
        <dbReference type="EMBL" id="KAF0870539.1"/>
    </source>
</evidence>
<feature type="chain" id="PRO_5026023479" evidence="5">
    <location>
        <begin position="24"/>
        <end position="286"/>
    </location>
</feature>
<organism evidence="6 7">
    <name type="scientific">Crocuta crocuta</name>
    <name type="common">Spotted hyena</name>
    <dbReference type="NCBI Taxonomy" id="9678"/>
    <lineage>
        <taxon>Eukaryota</taxon>
        <taxon>Metazoa</taxon>
        <taxon>Chordata</taxon>
        <taxon>Craniata</taxon>
        <taxon>Vertebrata</taxon>
        <taxon>Euteleostomi</taxon>
        <taxon>Mammalia</taxon>
        <taxon>Eutheria</taxon>
        <taxon>Laurasiatheria</taxon>
        <taxon>Carnivora</taxon>
        <taxon>Feliformia</taxon>
        <taxon>Hyaenidae</taxon>
        <taxon>Crocuta</taxon>
    </lineage>
</organism>
<dbReference type="PRINTS" id="PR02077">
    <property type="entry name" value="PROTEINGAPT"/>
</dbReference>
<dbReference type="SMART" id="SM00369">
    <property type="entry name" value="LRR_TYP"/>
    <property type="match status" value="1"/>
</dbReference>
<accession>A0A6G1A401</accession>
<dbReference type="PROSITE" id="PS51450">
    <property type="entry name" value="LRR"/>
    <property type="match status" value="1"/>
</dbReference>
<evidence type="ECO:0000256" key="3">
    <source>
        <dbReference type="SAM" id="MobiDB-lite"/>
    </source>
</evidence>
<dbReference type="GO" id="GO:0002322">
    <property type="term" value="P:B cell proliferation involved in immune response"/>
    <property type="evidence" value="ECO:0007669"/>
    <property type="project" value="TreeGrafter"/>
</dbReference>
<name>A0A6G1A401_CROCR</name>
<feature type="non-terminal residue" evidence="6">
    <location>
        <position position="1"/>
    </location>
</feature>
<dbReference type="EMBL" id="VOAJ01024674">
    <property type="protein sequence ID" value="KAF0870539.1"/>
    <property type="molecule type" value="Genomic_DNA"/>
</dbReference>
<dbReference type="Gene3D" id="3.80.10.10">
    <property type="entry name" value="Ribonuclease Inhibitor"/>
    <property type="match status" value="1"/>
</dbReference>
<dbReference type="InterPro" id="IPR001611">
    <property type="entry name" value="Leu-rich_rpt"/>
</dbReference>
<dbReference type="Proteomes" id="UP000475037">
    <property type="component" value="Unassembled WGS sequence"/>
</dbReference>
<proteinExistence type="predicted"/>
<dbReference type="PANTHER" id="PTHR37350:SF1">
    <property type="entry name" value="PROTEIN GAPT"/>
    <property type="match status" value="1"/>
</dbReference>
<reference evidence="6 7" key="1">
    <citation type="submission" date="2019-11" db="EMBL/GenBank/DDBJ databases">
        <authorList>
            <person name="Yang C."/>
            <person name="Li F."/>
        </authorList>
    </citation>
    <scope>NUCLEOTIDE SEQUENCE [LARGE SCALE GENOMIC DNA]</scope>
    <source>
        <strain evidence="6">KB4526</strain>
        <tissue evidence="6">Muscle</tissue>
    </source>
</reference>
<evidence type="ECO:0000256" key="5">
    <source>
        <dbReference type="SAM" id="SignalP"/>
    </source>
</evidence>
<feature type="signal peptide" evidence="5">
    <location>
        <begin position="1"/>
        <end position="23"/>
    </location>
</feature>
<dbReference type="GO" id="GO:0016020">
    <property type="term" value="C:membrane"/>
    <property type="evidence" value="ECO:0007669"/>
    <property type="project" value="InterPro"/>
</dbReference>
<keyword evidence="4" id="KW-0472">Membrane</keyword>
<sequence length="286" mass="32323">MADHSSFSFLSCLLCQYLPLISALFCDSLIEREVELSKIPPDTVQVYINDCSVKPITYNQNDLPRLRLLNLSSNCIRTLPNDVLSHLKKKCLKELPGLLLNSTLQGITLVCTCEFIKGHTKLLNNTACAEMLESCGDTSVAISIGLSLLLLLLICGIGCVWHWKHHNPVQLTLPRFLQRRSSRRKDYAKTLSNPLAISSRHKISAQTQEYTSSGRGANTYDNYENVEVRPPRAKGETDKELYENTRPTNFEEHIYGNETSSQYYNFQNPSTSEVSQDEDIYILPDS</sequence>
<protein>
    <submittedName>
        <fullName evidence="6">GAPT protein</fullName>
    </submittedName>
</protein>